<dbReference type="PANTHER" id="PTHR46494">
    <property type="entry name" value="CORA FAMILY METAL ION TRANSPORTER (EUROFUNG)"/>
    <property type="match status" value="1"/>
</dbReference>
<evidence type="ECO:0000256" key="3">
    <source>
        <dbReference type="ARBA" id="ARBA00022448"/>
    </source>
</evidence>
<feature type="transmembrane region" description="Helical" evidence="8">
    <location>
        <begin position="330"/>
        <end position="350"/>
    </location>
</feature>
<evidence type="ECO:0000256" key="5">
    <source>
        <dbReference type="ARBA" id="ARBA00022692"/>
    </source>
</evidence>
<comment type="subcellular location">
    <subcellularLocation>
        <location evidence="1">Cell membrane</location>
        <topology evidence="1">Multi-pass membrane protein</topology>
    </subcellularLocation>
</comment>
<reference evidence="10" key="2">
    <citation type="journal article" date="2024" name="Nature">
        <title>Anoxygenic phototroph of the Chloroflexota uses a type I reaction centre.</title>
        <authorList>
            <person name="Tsuji J.M."/>
            <person name="Shaw N.A."/>
            <person name="Nagashima S."/>
            <person name="Venkiteswaran J.J."/>
            <person name="Schiff S.L."/>
            <person name="Watanabe T."/>
            <person name="Fukui M."/>
            <person name="Hanada S."/>
            <person name="Tank M."/>
            <person name="Neufeld J.D."/>
        </authorList>
    </citation>
    <scope>NUCLEOTIDE SEQUENCE</scope>
    <source>
        <strain evidence="10">L227-S17</strain>
    </source>
</reference>
<dbReference type="PANTHER" id="PTHR46494:SF1">
    <property type="entry name" value="CORA FAMILY METAL ION TRANSPORTER (EUROFUNG)"/>
    <property type="match status" value="1"/>
</dbReference>
<gene>
    <name evidence="9" type="ORF">HXX08_07990</name>
    <name evidence="10" type="ORF">OZ401_000942</name>
</gene>
<proteinExistence type="inferred from homology"/>
<sequence length="356" mass="41372">MNTTSDGNKPNLVLKPLAKLRTGINQRNGTTPKHRSGLDIENRKPRVEICEEEGLPVRWINIERAESVEIDWLHRSFEFNPLHLDDVTSYMQRPKLDDFDDTDYLFLVLHFPVYNKSEKVSVAEEVDIFLGSDYIITVHDGKLNPLNRLFEQCKNNPGKRHGMLNRSPAYTMYKILDILVEYIFPILNKLSQNLDDVDSKIFQASSQSTIYQISTVRRDILAVRRILKPQISVLSSLERRKRIVEVGEDDLEPLYADITDHINKVWDTLEEFREVIESLCSTYDSLNTHRLNMVIKTLTIISVIMLPLTVITGFWGMNVKVPFQEEGFEYAFLIILGLMFFSVASMLAIFKWRKWL</sequence>
<evidence type="ECO:0000313" key="10">
    <source>
        <dbReference type="EMBL" id="WJW67667.1"/>
    </source>
</evidence>
<dbReference type="InterPro" id="IPR045861">
    <property type="entry name" value="CorA_cytoplasmic_dom"/>
</dbReference>
<dbReference type="RefSeq" id="WP_341469558.1">
    <property type="nucleotide sequence ID" value="NZ_CP128399.1"/>
</dbReference>
<dbReference type="GO" id="GO:0005886">
    <property type="term" value="C:plasma membrane"/>
    <property type="evidence" value="ECO:0007669"/>
    <property type="project" value="UniProtKB-SubCell"/>
</dbReference>
<organism evidence="9 11">
    <name type="scientific">Candidatus Chlorohelix allophototropha</name>
    <dbReference type="NCBI Taxonomy" id="3003348"/>
    <lineage>
        <taxon>Bacteria</taxon>
        <taxon>Bacillati</taxon>
        <taxon>Chloroflexota</taxon>
        <taxon>Chloroflexia</taxon>
        <taxon>Candidatus Chloroheliales</taxon>
        <taxon>Candidatus Chloroheliaceae</taxon>
        <taxon>Candidatus Chlorohelix</taxon>
    </lineage>
</organism>
<dbReference type="EMBL" id="CP128399">
    <property type="protein sequence ID" value="WJW67667.1"/>
    <property type="molecule type" value="Genomic_DNA"/>
</dbReference>
<dbReference type="Gene3D" id="3.30.460.20">
    <property type="entry name" value="CorA soluble domain-like"/>
    <property type="match status" value="1"/>
</dbReference>
<evidence type="ECO:0000256" key="4">
    <source>
        <dbReference type="ARBA" id="ARBA00022475"/>
    </source>
</evidence>
<keyword evidence="7 8" id="KW-0472">Membrane</keyword>
<evidence type="ECO:0000313" key="9">
    <source>
        <dbReference type="EMBL" id="NWJ45802.1"/>
    </source>
</evidence>
<dbReference type="SUPFAM" id="SSF143865">
    <property type="entry name" value="CorA soluble domain-like"/>
    <property type="match status" value="1"/>
</dbReference>
<keyword evidence="4" id="KW-1003">Cell membrane</keyword>
<accession>A0A8T7LZQ3</accession>
<dbReference type="EMBL" id="JACATZ010000001">
    <property type="protein sequence ID" value="NWJ45802.1"/>
    <property type="molecule type" value="Genomic_DNA"/>
</dbReference>
<dbReference type="InterPro" id="IPR045863">
    <property type="entry name" value="CorA_TM1_TM2"/>
</dbReference>
<dbReference type="CDD" id="cd12822">
    <property type="entry name" value="TmCorA-like"/>
    <property type="match status" value="1"/>
</dbReference>
<dbReference type="GO" id="GO:0050897">
    <property type="term" value="F:cobalt ion binding"/>
    <property type="evidence" value="ECO:0007669"/>
    <property type="project" value="TreeGrafter"/>
</dbReference>
<evidence type="ECO:0000313" key="12">
    <source>
        <dbReference type="Proteomes" id="UP001431572"/>
    </source>
</evidence>
<name>A0A8T7LZQ3_9CHLR</name>
<keyword evidence="6 8" id="KW-1133">Transmembrane helix</keyword>
<evidence type="ECO:0000256" key="1">
    <source>
        <dbReference type="ARBA" id="ARBA00004651"/>
    </source>
</evidence>
<dbReference type="AlphaFoldDB" id="A0A8T7LZQ3"/>
<dbReference type="GO" id="GO:0000287">
    <property type="term" value="F:magnesium ion binding"/>
    <property type="evidence" value="ECO:0007669"/>
    <property type="project" value="TreeGrafter"/>
</dbReference>
<evidence type="ECO:0000256" key="2">
    <source>
        <dbReference type="ARBA" id="ARBA00009765"/>
    </source>
</evidence>
<keyword evidence="3" id="KW-0813">Transport</keyword>
<evidence type="ECO:0000256" key="6">
    <source>
        <dbReference type="ARBA" id="ARBA00022989"/>
    </source>
</evidence>
<dbReference type="Proteomes" id="UP001431572">
    <property type="component" value="Chromosome 1"/>
</dbReference>
<evidence type="ECO:0000256" key="8">
    <source>
        <dbReference type="SAM" id="Phobius"/>
    </source>
</evidence>
<comment type="similarity">
    <text evidence="2">Belongs to the CorA metal ion transporter (MIT) (TC 1.A.35) family.</text>
</comment>
<dbReference type="SUPFAM" id="SSF144083">
    <property type="entry name" value="Magnesium transport protein CorA, transmembrane region"/>
    <property type="match status" value="1"/>
</dbReference>
<feature type="transmembrane region" description="Helical" evidence="8">
    <location>
        <begin position="298"/>
        <end position="318"/>
    </location>
</feature>
<protein>
    <submittedName>
        <fullName evidence="9">Magnesium transporter CorA family protein</fullName>
    </submittedName>
</protein>
<evidence type="ECO:0000313" key="11">
    <source>
        <dbReference type="Proteomes" id="UP000521676"/>
    </source>
</evidence>
<dbReference type="GO" id="GO:0015087">
    <property type="term" value="F:cobalt ion transmembrane transporter activity"/>
    <property type="evidence" value="ECO:0007669"/>
    <property type="project" value="TreeGrafter"/>
</dbReference>
<dbReference type="Gene3D" id="1.20.58.340">
    <property type="entry name" value="Magnesium transport protein CorA, transmembrane region"/>
    <property type="match status" value="2"/>
</dbReference>
<dbReference type="GO" id="GO:0015095">
    <property type="term" value="F:magnesium ion transmembrane transporter activity"/>
    <property type="evidence" value="ECO:0007669"/>
    <property type="project" value="TreeGrafter"/>
</dbReference>
<dbReference type="Proteomes" id="UP000521676">
    <property type="component" value="Unassembled WGS sequence"/>
</dbReference>
<dbReference type="Pfam" id="PF01544">
    <property type="entry name" value="CorA"/>
    <property type="match status" value="1"/>
</dbReference>
<evidence type="ECO:0000256" key="7">
    <source>
        <dbReference type="ARBA" id="ARBA00023136"/>
    </source>
</evidence>
<reference evidence="9 11" key="1">
    <citation type="submission" date="2020-06" db="EMBL/GenBank/DDBJ databases">
        <title>Anoxygenic phototrophic Chloroflexota member uses a Type I reaction center.</title>
        <authorList>
            <person name="Tsuji J.M."/>
            <person name="Shaw N.A."/>
            <person name="Nagashima S."/>
            <person name="Venkiteswaran J."/>
            <person name="Schiff S.L."/>
            <person name="Hanada S."/>
            <person name="Tank M."/>
            <person name="Neufeld J.D."/>
        </authorList>
    </citation>
    <scope>NUCLEOTIDE SEQUENCE [LARGE SCALE GENOMIC DNA]</scope>
    <source>
        <strain evidence="9">L227-S17</strain>
    </source>
</reference>
<dbReference type="InterPro" id="IPR002523">
    <property type="entry name" value="MgTranspt_CorA/ZnTranspt_ZntB"/>
</dbReference>
<keyword evidence="12" id="KW-1185">Reference proteome</keyword>
<keyword evidence="5 8" id="KW-0812">Transmembrane</keyword>